<feature type="transmembrane region" description="Helical" evidence="8">
    <location>
        <begin position="53"/>
        <end position="75"/>
    </location>
</feature>
<dbReference type="RefSeq" id="WP_019034597.1">
    <property type="nucleotide sequence ID" value="NZ_CAMUOS010000002.1"/>
</dbReference>
<dbReference type="PANTHER" id="PTHR34390">
    <property type="entry name" value="UPF0442 PROTEIN YJJB-RELATED"/>
    <property type="match status" value="1"/>
</dbReference>
<dbReference type="GO" id="GO:0015744">
    <property type="term" value="P:succinate transport"/>
    <property type="evidence" value="ECO:0007669"/>
    <property type="project" value="TreeGrafter"/>
</dbReference>
<organism evidence="10 11">
    <name type="scientific">Peptoniphilus lacrimalis</name>
    <dbReference type="NCBI Taxonomy" id="33031"/>
    <lineage>
        <taxon>Bacteria</taxon>
        <taxon>Bacillati</taxon>
        <taxon>Bacillota</taxon>
        <taxon>Tissierellia</taxon>
        <taxon>Tissierellales</taxon>
        <taxon>Peptoniphilaceae</taxon>
        <taxon>Peptoniphilus</taxon>
    </lineage>
</organism>
<keyword evidence="2" id="KW-1003">Cell membrane</keyword>
<dbReference type="OrthoDB" id="9810047at2"/>
<gene>
    <name evidence="10" type="ORF">NCTC13149_00984</name>
</gene>
<feature type="transmembrane region" description="Helical" evidence="8">
    <location>
        <begin position="6"/>
        <end position="22"/>
    </location>
</feature>
<evidence type="ECO:0000313" key="10">
    <source>
        <dbReference type="EMBL" id="SUB57168.1"/>
    </source>
</evidence>
<dbReference type="InterPro" id="IPR050539">
    <property type="entry name" value="ThrE_Dicarb/AminoAcid_Exp"/>
</dbReference>
<evidence type="ECO:0000256" key="5">
    <source>
        <dbReference type="ARBA" id="ARBA00022989"/>
    </source>
</evidence>
<evidence type="ECO:0000313" key="11">
    <source>
        <dbReference type="Proteomes" id="UP000255517"/>
    </source>
</evidence>
<name>A0A379C506_9FIRM</name>
<evidence type="ECO:0000256" key="7">
    <source>
        <dbReference type="ARBA" id="ARBA00034125"/>
    </source>
</evidence>
<feature type="transmembrane region" description="Helical" evidence="8">
    <location>
        <begin position="116"/>
        <end position="139"/>
    </location>
</feature>
<feature type="transmembrane region" description="Helical" evidence="8">
    <location>
        <begin position="29"/>
        <end position="47"/>
    </location>
</feature>
<dbReference type="Proteomes" id="UP000255517">
    <property type="component" value="Unassembled WGS sequence"/>
</dbReference>
<keyword evidence="4 8" id="KW-0812">Transmembrane</keyword>
<dbReference type="GO" id="GO:0005886">
    <property type="term" value="C:plasma membrane"/>
    <property type="evidence" value="ECO:0007669"/>
    <property type="project" value="UniProtKB-SubCell"/>
</dbReference>
<evidence type="ECO:0000256" key="6">
    <source>
        <dbReference type="ARBA" id="ARBA00023136"/>
    </source>
</evidence>
<protein>
    <submittedName>
        <fullName evidence="10">Uncharacterized conserved protein</fullName>
    </submittedName>
</protein>
<evidence type="ECO:0000256" key="4">
    <source>
        <dbReference type="ARBA" id="ARBA00022692"/>
    </source>
</evidence>
<dbReference type="STRING" id="1122949.GCA_000378725_00726"/>
<dbReference type="AlphaFoldDB" id="A0A379C506"/>
<accession>A0A379C506</accession>
<keyword evidence="3" id="KW-0997">Cell inner membrane</keyword>
<evidence type="ECO:0000256" key="8">
    <source>
        <dbReference type="SAM" id="Phobius"/>
    </source>
</evidence>
<sequence>MKYYIIQFFLATFATLGFTMYYKVPKKTIVTTCIVSGLMWVLYEYNLKTTHSYLRSGFIASFAIGIAAEICAYFYKKPATLFSLPCLIPIVPGAGMYYIMYYFIENDYEQMNTNLIQTLLVAAALSMGIVFSQAAAKFIKKIYRRYKELKNKGAL</sequence>
<keyword evidence="5 8" id="KW-1133">Transmembrane helix</keyword>
<dbReference type="EMBL" id="UGSZ01000001">
    <property type="protein sequence ID" value="SUB57168.1"/>
    <property type="molecule type" value="Genomic_DNA"/>
</dbReference>
<dbReference type="InterPro" id="IPR024528">
    <property type="entry name" value="ThrE_2"/>
</dbReference>
<evidence type="ECO:0000259" key="9">
    <source>
        <dbReference type="Pfam" id="PF12821"/>
    </source>
</evidence>
<dbReference type="Pfam" id="PF12821">
    <property type="entry name" value="ThrE_2"/>
    <property type="match status" value="1"/>
</dbReference>
<dbReference type="PANTHER" id="PTHR34390:SF1">
    <property type="entry name" value="SUCCINATE TRANSPORTER SUBUNIT YJJB-RELATED"/>
    <property type="match status" value="1"/>
</dbReference>
<comment type="similarity">
    <text evidence="7">Belongs to the ThrE exporter (TC 2.A.79) family.</text>
</comment>
<reference evidence="10 11" key="1">
    <citation type="submission" date="2018-06" db="EMBL/GenBank/DDBJ databases">
        <authorList>
            <consortium name="Pathogen Informatics"/>
            <person name="Doyle S."/>
        </authorList>
    </citation>
    <scope>NUCLEOTIDE SEQUENCE [LARGE SCALE GENOMIC DNA]</scope>
    <source>
        <strain evidence="10 11">NCTC13149</strain>
    </source>
</reference>
<comment type="subcellular location">
    <subcellularLocation>
        <location evidence="1">Cell membrane</location>
        <topology evidence="1">Multi-pass membrane protein</topology>
    </subcellularLocation>
</comment>
<evidence type="ECO:0000256" key="3">
    <source>
        <dbReference type="ARBA" id="ARBA00022519"/>
    </source>
</evidence>
<feature type="transmembrane region" description="Helical" evidence="8">
    <location>
        <begin position="82"/>
        <end position="104"/>
    </location>
</feature>
<evidence type="ECO:0000256" key="1">
    <source>
        <dbReference type="ARBA" id="ARBA00004651"/>
    </source>
</evidence>
<evidence type="ECO:0000256" key="2">
    <source>
        <dbReference type="ARBA" id="ARBA00022475"/>
    </source>
</evidence>
<keyword evidence="6 8" id="KW-0472">Membrane</keyword>
<feature type="domain" description="Threonine/Serine exporter ThrE" evidence="9">
    <location>
        <begin position="7"/>
        <end position="133"/>
    </location>
</feature>
<proteinExistence type="inferred from homology"/>